<name>A0ABT1T926_9SPHI</name>
<dbReference type="Pfam" id="PF01757">
    <property type="entry name" value="Acyl_transf_3"/>
    <property type="match status" value="1"/>
</dbReference>
<keyword evidence="4" id="KW-1185">Reference proteome</keyword>
<feature type="transmembrane region" description="Helical" evidence="1">
    <location>
        <begin position="288"/>
        <end position="304"/>
    </location>
</feature>
<feature type="transmembrane region" description="Helical" evidence="1">
    <location>
        <begin position="158"/>
        <end position="178"/>
    </location>
</feature>
<accession>A0ABT1T926</accession>
<dbReference type="PANTHER" id="PTHR23028">
    <property type="entry name" value="ACETYLTRANSFERASE"/>
    <property type="match status" value="1"/>
</dbReference>
<evidence type="ECO:0000256" key="1">
    <source>
        <dbReference type="SAM" id="Phobius"/>
    </source>
</evidence>
<feature type="transmembrane region" description="Helical" evidence="1">
    <location>
        <begin position="245"/>
        <end position="268"/>
    </location>
</feature>
<feature type="transmembrane region" description="Helical" evidence="1">
    <location>
        <begin position="316"/>
        <end position="335"/>
    </location>
</feature>
<feature type="transmembrane region" description="Helical" evidence="1">
    <location>
        <begin position="41"/>
        <end position="65"/>
    </location>
</feature>
<keyword evidence="1" id="KW-1133">Transmembrane helix</keyword>
<feature type="transmembrane region" description="Helical" evidence="1">
    <location>
        <begin position="12"/>
        <end position="35"/>
    </location>
</feature>
<comment type="caution">
    <text evidence="3">The sequence shown here is derived from an EMBL/GenBank/DDBJ whole genome shotgun (WGS) entry which is preliminary data.</text>
</comment>
<dbReference type="GO" id="GO:0016746">
    <property type="term" value="F:acyltransferase activity"/>
    <property type="evidence" value="ECO:0007669"/>
    <property type="project" value="UniProtKB-KW"/>
</dbReference>
<keyword evidence="1" id="KW-0812">Transmembrane</keyword>
<proteinExistence type="predicted"/>
<protein>
    <submittedName>
        <fullName evidence="3">Acyltransferase</fullName>
    </submittedName>
</protein>
<sequence>MKKIIALDGIRGIACLLVLWAHFPLLQGGIGFKYFHLASKAVYAGYIGVDIFFALSGFLITRILLWEKEHNKFSYGNFYFKRFIRIFPVYYLVILLVGLIISWSKLGWSALYLSNYYFSFNDSENALRHTWSLCVEQHFYMFWPFVISYFSVERSNKIIAYVIPAVAILSAILALVFFDNGVQIINRVSNVRILTLCLGALLAYNESKIEHYSIKKPAFLAVLFLICTSACHLVPNVPLMSFGRFIFSAAFSYYFLLSILIIAFQGIYPRLLKFFDNSVMRFFGRISYGLYLFHLPILVYFGVSHMDNVDSVPLKLGLFILMLCILIPTLSYYLFEKPLLKIKNRYTIIKGQV</sequence>
<evidence type="ECO:0000259" key="2">
    <source>
        <dbReference type="Pfam" id="PF01757"/>
    </source>
</evidence>
<keyword evidence="1" id="KW-0472">Membrane</keyword>
<feature type="domain" description="Acyltransferase 3" evidence="2">
    <location>
        <begin position="5"/>
        <end position="325"/>
    </location>
</feature>
<dbReference type="PANTHER" id="PTHR23028:SF53">
    <property type="entry name" value="ACYL_TRANSF_3 DOMAIN-CONTAINING PROTEIN"/>
    <property type="match status" value="1"/>
</dbReference>
<dbReference type="InterPro" id="IPR050879">
    <property type="entry name" value="Acyltransferase_3"/>
</dbReference>
<keyword evidence="3" id="KW-0808">Transferase</keyword>
<feature type="transmembrane region" description="Helical" evidence="1">
    <location>
        <begin position="184"/>
        <end position="205"/>
    </location>
</feature>
<keyword evidence="3" id="KW-0012">Acyltransferase</keyword>
<evidence type="ECO:0000313" key="3">
    <source>
        <dbReference type="EMBL" id="MCQ6960952.1"/>
    </source>
</evidence>
<dbReference type="InterPro" id="IPR002656">
    <property type="entry name" value="Acyl_transf_3_dom"/>
</dbReference>
<dbReference type="Proteomes" id="UP001204376">
    <property type="component" value="Unassembled WGS sequence"/>
</dbReference>
<dbReference type="EMBL" id="JANHOH010000010">
    <property type="protein sequence ID" value="MCQ6960952.1"/>
    <property type="molecule type" value="Genomic_DNA"/>
</dbReference>
<organism evidence="3 4">
    <name type="scientific">Mucilaginibacter aquariorum</name>
    <dbReference type="NCBI Taxonomy" id="2967225"/>
    <lineage>
        <taxon>Bacteria</taxon>
        <taxon>Pseudomonadati</taxon>
        <taxon>Bacteroidota</taxon>
        <taxon>Sphingobacteriia</taxon>
        <taxon>Sphingobacteriales</taxon>
        <taxon>Sphingobacteriaceae</taxon>
        <taxon>Mucilaginibacter</taxon>
    </lineage>
</organism>
<reference evidence="3 4" key="1">
    <citation type="submission" date="2022-07" db="EMBL/GenBank/DDBJ databases">
        <title>Mucilaginibacter sp. JC4.</title>
        <authorList>
            <person name="Le V."/>
            <person name="Ko S.-R."/>
            <person name="Ahn C.-Y."/>
            <person name="Oh H.-M."/>
        </authorList>
    </citation>
    <scope>NUCLEOTIDE SEQUENCE [LARGE SCALE GENOMIC DNA]</scope>
    <source>
        <strain evidence="3 4">JC4</strain>
    </source>
</reference>
<feature type="transmembrane region" description="Helical" evidence="1">
    <location>
        <begin position="217"/>
        <end position="239"/>
    </location>
</feature>
<evidence type="ECO:0000313" key="4">
    <source>
        <dbReference type="Proteomes" id="UP001204376"/>
    </source>
</evidence>
<feature type="transmembrane region" description="Helical" evidence="1">
    <location>
        <begin position="126"/>
        <end position="146"/>
    </location>
</feature>
<dbReference type="RefSeq" id="WP_256541122.1">
    <property type="nucleotide sequence ID" value="NZ_JANHOH010000010.1"/>
</dbReference>
<feature type="transmembrane region" description="Helical" evidence="1">
    <location>
        <begin position="86"/>
        <end position="106"/>
    </location>
</feature>
<gene>
    <name evidence="3" type="ORF">NPE20_23430</name>
</gene>